<dbReference type="GO" id="GO:0070062">
    <property type="term" value="C:extracellular exosome"/>
    <property type="evidence" value="ECO:0007669"/>
    <property type="project" value="TreeGrafter"/>
</dbReference>
<feature type="signal peptide" evidence="4">
    <location>
        <begin position="1"/>
        <end position="23"/>
    </location>
</feature>
<feature type="compositionally biased region" description="Basic and acidic residues" evidence="3">
    <location>
        <begin position="308"/>
        <end position="320"/>
    </location>
</feature>
<dbReference type="Pfam" id="PF13499">
    <property type="entry name" value="EF-hand_7"/>
    <property type="match status" value="1"/>
</dbReference>
<evidence type="ECO:0000256" key="2">
    <source>
        <dbReference type="ARBA" id="ARBA00022837"/>
    </source>
</evidence>
<dbReference type="InterPro" id="IPR002048">
    <property type="entry name" value="EF_hand_dom"/>
</dbReference>
<organism evidence="6 7">
    <name type="scientific">Rhodotorula diobovata</name>
    <dbReference type="NCBI Taxonomy" id="5288"/>
    <lineage>
        <taxon>Eukaryota</taxon>
        <taxon>Fungi</taxon>
        <taxon>Dikarya</taxon>
        <taxon>Basidiomycota</taxon>
        <taxon>Pucciniomycotina</taxon>
        <taxon>Microbotryomycetes</taxon>
        <taxon>Sporidiobolales</taxon>
        <taxon>Sporidiobolaceae</taxon>
        <taxon>Rhodotorula</taxon>
    </lineage>
</organism>
<dbReference type="PROSITE" id="PS00018">
    <property type="entry name" value="EF_HAND_1"/>
    <property type="match status" value="2"/>
</dbReference>
<accession>A0A5C5G5X0</accession>
<dbReference type="EMBL" id="SOZI01000002">
    <property type="protein sequence ID" value="TNY24458.1"/>
    <property type="molecule type" value="Genomic_DNA"/>
</dbReference>
<dbReference type="Gene3D" id="1.10.238.10">
    <property type="entry name" value="EF-hand"/>
    <property type="match status" value="1"/>
</dbReference>
<dbReference type="GO" id="GO:0005793">
    <property type="term" value="C:endoplasmic reticulum-Golgi intermediate compartment"/>
    <property type="evidence" value="ECO:0007669"/>
    <property type="project" value="TreeGrafter"/>
</dbReference>
<dbReference type="Proteomes" id="UP000311382">
    <property type="component" value="Unassembled WGS sequence"/>
</dbReference>
<name>A0A5C5G5X0_9BASI</name>
<keyword evidence="1 4" id="KW-0732">Signal</keyword>
<protein>
    <recommendedName>
        <fullName evidence="5">EF-hand domain-containing protein</fullName>
    </recommendedName>
</protein>
<reference evidence="6 7" key="1">
    <citation type="submission" date="2019-03" db="EMBL/GenBank/DDBJ databases">
        <title>Rhodosporidium diobovatum UCD-FST 08-225 genome sequencing, assembly, and annotation.</title>
        <authorList>
            <person name="Fakankun I.U."/>
            <person name="Fristensky B."/>
            <person name="Levin D.B."/>
        </authorList>
    </citation>
    <scope>NUCLEOTIDE SEQUENCE [LARGE SCALE GENOMIC DNA]</scope>
    <source>
        <strain evidence="6 7">UCD-FST 08-225</strain>
    </source>
</reference>
<feature type="chain" id="PRO_5022664189" description="EF-hand domain-containing protein" evidence="4">
    <location>
        <begin position="24"/>
        <end position="379"/>
    </location>
</feature>
<dbReference type="AlphaFoldDB" id="A0A5C5G5X0"/>
<dbReference type="PANTHER" id="PTHR19237">
    <property type="entry name" value="NUCLEOBINDIN"/>
    <property type="match status" value="1"/>
</dbReference>
<evidence type="ECO:0000256" key="1">
    <source>
        <dbReference type="ARBA" id="ARBA00022729"/>
    </source>
</evidence>
<dbReference type="PANTHER" id="PTHR19237:SF20">
    <property type="entry name" value="NUCLEOBINDIN 1"/>
    <property type="match status" value="1"/>
</dbReference>
<gene>
    <name evidence="6" type="ORF">DMC30DRAFT_413073</name>
</gene>
<dbReference type="SUPFAM" id="SSF47473">
    <property type="entry name" value="EF-hand"/>
    <property type="match status" value="1"/>
</dbReference>
<evidence type="ECO:0000313" key="7">
    <source>
        <dbReference type="Proteomes" id="UP000311382"/>
    </source>
</evidence>
<comment type="caution">
    <text evidence="6">The sequence shown here is derived from an EMBL/GenBank/DDBJ whole genome shotgun (WGS) entry which is preliminary data.</text>
</comment>
<dbReference type="InterPro" id="IPR011992">
    <property type="entry name" value="EF-hand-dom_pair"/>
</dbReference>
<dbReference type="PROSITE" id="PS50222">
    <property type="entry name" value="EF_HAND_2"/>
    <property type="match status" value="2"/>
</dbReference>
<sequence length="379" mass="42897">MRARSRTALALALAASAATLAAAHGDYAEVDENPDATYAELHMAQEHHMDSFDIQAFFHLHDLNRDGVLDRNELESIYGVHHEKRRKGAKNLEVHTQQATEIVDQVLDRLDQNRDGVLTMREFVAGGVGGLPNFKGVEHLGHHYDAEGEYFLHHEERYHNTPETQREEDYHFMSHEAIEDEEDERIRQFTGEDPDIDPAANITPEQLEQHIFNELNGLPDEATTEAEKDFVHKAVADEDKHNPHAEMVKPREPFSAPPPVYNPDALRASGAKPRAVADPQQQQASTQRRQEAIRRLQDDGVTPSKAPTEQERARRERAEAARAQAAKFAREAREASARGAWAGEDQGAANFGRPKDAADRLRRNVPYKYKVRNSWFGEF</sequence>
<dbReference type="InterPro" id="IPR040250">
    <property type="entry name" value="Nucleobindin"/>
</dbReference>
<feature type="region of interest" description="Disordered" evidence="3">
    <location>
        <begin position="238"/>
        <end position="332"/>
    </location>
</feature>
<evidence type="ECO:0000256" key="3">
    <source>
        <dbReference type="SAM" id="MobiDB-lite"/>
    </source>
</evidence>
<evidence type="ECO:0000313" key="6">
    <source>
        <dbReference type="EMBL" id="TNY24458.1"/>
    </source>
</evidence>
<dbReference type="STRING" id="5288.A0A5C5G5X0"/>
<dbReference type="OrthoDB" id="289247at2759"/>
<dbReference type="GO" id="GO:0005509">
    <property type="term" value="F:calcium ion binding"/>
    <property type="evidence" value="ECO:0007669"/>
    <property type="project" value="InterPro"/>
</dbReference>
<evidence type="ECO:0000256" key="4">
    <source>
        <dbReference type="SAM" id="SignalP"/>
    </source>
</evidence>
<dbReference type="InterPro" id="IPR018247">
    <property type="entry name" value="EF_Hand_1_Ca_BS"/>
</dbReference>
<feature type="compositionally biased region" description="Basic and acidic residues" evidence="3">
    <location>
        <begin position="288"/>
        <end position="298"/>
    </location>
</feature>
<feature type="domain" description="EF-hand" evidence="5">
    <location>
        <begin position="49"/>
        <end position="84"/>
    </location>
</feature>
<feature type="domain" description="EF-hand" evidence="5">
    <location>
        <begin position="98"/>
        <end position="133"/>
    </location>
</feature>
<feature type="compositionally biased region" description="Basic and acidic residues" evidence="3">
    <location>
        <begin position="238"/>
        <end position="252"/>
    </location>
</feature>
<proteinExistence type="predicted"/>
<evidence type="ECO:0000259" key="5">
    <source>
        <dbReference type="PROSITE" id="PS50222"/>
    </source>
</evidence>
<keyword evidence="2" id="KW-0106">Calcium</keyword>
<keyword evidence="7" id="KW-1185">Reference proteome</keyword>